<dbReference type="AlphaFoldDB" id="A0AA90NGX6"/>
<keyword evidence="1" id="KW-0489">Methyltransferase</keyword>
<dbReference type="EC" id="2.1.1.-" evidence="1"/>
<keyword evidence="1" id="KW-0808">Transferase</keyword>
<dbReference type="Gene3D" id="3.40.50.150">
    <property type="entry name" value="Vaccinia Virus protein VP39"/>
    <property type="match status" value="1"/>
</dbReference>
<dbReference type="InterPro" id="IPR029063">
    <property type="entry name" value="SAM-dependent_MTases_sf"/>
</dbReference>
<sequence>MTEPEPITDRSPYGPRMFGVERPTAARLYDYFLGGTSYSIADRAVGREIERRAPHWAIGARLNRSYVRRVVQLMANAGIDQFLDLGSGIPTGGNVHDVARGIHPGARVVYVEKELVTFQTAQYLLEGHEAAAVINLDLRDPESVLAHPTTQGLLDLSRPVGLILVGVLLFIPPDEAQEMIQRYLRVLAPGSHVAILVITEDFTDAEVASEIDWVREQYAATADRLYTYTPQQGRDLLAGTEPVEPGFVRHPLWRPELPPSPEQLRCGHGYVCVSRVP</sequence>
<dbReference type="GO" id="GO:0032259">
    <property type="term" value="P:methylation"/>
    <property type="evidence" value="ECO:0007669"/>
    <property type="project" value="UniProtKB-KW"/>
</dbReference>
<dbReference type="EMBL" id="JAUTIX010000003">
    <property type="protein sequence ID" value="MDP0398235.1"/>
    <property type="molecule type" value="Genomic_DNA"/>
</dbReference>
<evidence type="ECO:0000313" key="2">
    <source>
        <dbReference type="Proteomes" id="UP001178281"/>
    </source>
</evidence>
<proteinExistence type="predicted"/>
<gene>
    <name evidence="1" type="ORF">Q7X28_09890</name>
</gene>
<organism evidence="1 2">
    <name type="scientific">Tsukamurella strandjordii</name>
    <dbReference type="NCBI Taxonomy" id="147577"/>
    <lineage>
        <taxon>Bacteria</taxon>
        <taxon>Bacillati</taxon>
        <taxon>Actinomycetota</taxon>
        <taxon>Actinomycetes</taxon>
        <taxon>Mycobacteriales</taxon>
        <taxon>Tsukamurellaceae</taxon>
        <taxon>Tsukamurella</taxon>
    </lineage>
</organism>
<dbReference type="CDD" id="cd02440">
    <property type="entry name" value="AdoMet_MTases"/>
    <property type="match status" value="1"/>
</dbReference>
<protein>
    <submittedName>
        <fullName evidence="1">SAM-dependent methyltransferase</fullName>
        <ecNumber evidence="1">2.1.1.-</ecNumber>
    </submittedName>
</protein>
<dbReference type="Pfam" id="PF04672">
    <property type="entry name" value="Methyltransf_19"/>
    <property type="match status" value="1"/>
</dbReference>
<dbReference type="PIRSF" id="PIRSF017393">
    <property type="entry name" value="MTase_SAV2177"/>
    <property type="match status" value="1"/>
</dbReference>
<evidence type="ECO:0000313" key="1">
    <source>
        <dbReference type="EMBL" id="MDP0398235.1"/>
    </source>
</evidence>
<dbReference type="InterPro" id="IPR006764">
    <property type="entry name" value="SAM_dep_MeTrfase_SAV2177_type"/>
</dbReference>
<name>A0AA90NGX6_9ACTN</name>
<keyword evidence="2" id="KW-1185">Reference proteome</keyword>
<dbReference type="SUPFAM" id="SSF53335">
    <property type="entry name" value="S-adenosyl-L-methionine-dependent methyltransferases"/>
    <property type="match status" value="1"/>
</dbReference>
<dbReference type="GO" id="GO:0008168">
    <property type="term" value="F:methyltransferase activity"/>
    <property type="evidence" value="ECO:0007669"/>
    <property type="project" value="UniProtKB-KW"/>
</dbReference>
<comment type="caution">
    <text evidence="1">The sequence shown here is derived from an EMBL/GenBank/DDBJ whole genome shotgun (WGS) entry which is preliminary data.</text>
</comment>
<dbReference type="RefSeq" id="WP_220657820.1">
    <property type="nucleotide sequence ID" value="NZ_CBCSFC010000040.1"/>
</dbReference>
<dbReference type="Proteomes" id="UP001178281">
    <property type="component" value="Unassembled WGS sequence"/>
</dbReference>
<reference evidence="1" key="1">
    <citation type="submission" date="2023-08" db="EMBL/GenBank/DDBJ databases">
        <title>The draft genome of Tsukamurella strandjordii strain 050030.</title>
        <authorList>
            <person name="Zhao F."/>
            <person name="Feng Y."/>
            <person name="Zong Z."/>
        </authorList>
    </citation>
    <scope>NUCLEOTIDE SEQUENCE</scope>
    <source>
        <strain evidence="1">050030</strain>
    </source>
</reference>
<accession>A0AA90NGX6</accession>